<name>A0A6N9SZ00_9HYPH</name>
<comment type="caution">
    <text evidence="1">The sequence shown here is derived from an EMBL/GenBank/DDBJ whole genome shotgun (WGS) entry which is preliminary data.</text>
</comment>
<dbReference type="Gene3D" id="3.30.1360.120">
    <property type="entry name" value="Probable tRNA modification gtpase trme, domain 1"/>
    <property type="match status" value="1"/>
</dbReference>
<dbReference type="InterPro" id="IPR027266">
    <property type="entry name" value="TrmE/GcvT-like"/>
</dbReference>
<organism evidence="1 2">
    <name type="scientific">Jiella pacifica</name>
    <dbReference type="NCBI Taxonomy" id="2696469"/>
    <lineage>
        <taxon>Bacteria</taxon>
        <taxon>Pseudomonadati</taxon>
        <taxon>Pseudomonadota</taxon>
        <taxon>Alphaproteobacteria</taxon>
        <taxon>Hyphomicrobiales</taxon>
        <taxon>Aurantimonadaceae</taxon>
        <taxon>Jiella</taxon>
    </lineage>
</organism>
<proteinExistence type="predicted"/>
<gene>
    <name evidence="1" type="ORF">GTK09_07745</name>
</gene>
<accession>A0A6N9SZ00</accession>
<dbReference type="RefSeq" id="WP_163462483.1">
    <property type="nucleotide sequence ID" value="NZ_JAAAMG010000005.1"/>
</dbReference>
<dbReference type="EMBL" id="JAAAMG010000005">
    <property type="protein sequence ID" value="NDW04320.1"/>
    <property type="molecule type" value="Genomic_DNA"/>
</dbReference>
<dbReference type="InterPro" id="IPR007375">
    <property type="entry name" value="SoxG"/>
</dbReference>
<dbReference type="AlphaFoldDB" id="A0A6N9SZ00"/>
<evidence type="ECO:0000313" key="1">
    <source>
        <dbReference type="EMBL" id="NDW04320.1"/>
    </source>
</evidence>
<dbReference type="Gene3D" id="3.30.70.1520">
    <property type="entry name" value="Heterotetrameric sarcosine oxidase"/>
    <property type="match status" value="1"/>
</dbReference>
<keyword evidence="2" id="KW-1185">Reference proteome</keyword>
<dbReference type="Pfam" id="PF04268">
    <property type="entry name" value="SoxG"/>
    <property type="match status" value="1"/>
</dbReference>
<reference evidence="1 2" key="1">
    <citation type="submission" date="2020-01" db="EMBL/GenBank/DDBJ databases">
        <title>Jiella pacifica sp. nov.</title>
        <authorList>
            <person name="Xue Z."/>
            <person name="Zhu S."/>
            <person name="Chen J."/>
            <person name="Yang J."/>
        </authorList>
    </citation>
    <scope>NUCLEOTIDE SEQUENCE [LARGE SCALE GENOMIC DNA]</scope>
    <source>
        <strain evidence="1 2">40Bstr34</strain>
    </source>
</reference>
<dbReference type="SUPFAM" id="SSF103025">
    <property type="entry name" value="Folate-binding domain"/>
    <property type="match status" value="1"/>
</dbReference>
<protein>
    <submittedName>
        <fullName evidence="1">Sarcosine oxidase subunit gamma</fullName>
    </submittedName>
</protein>
<evidence type="ECO:0000313" key="2">
    <source>
        <dbReference type="Proteomes" id="UP000469011"/>
    </source>
</evidence>
<sequence>MLERNLARRAPTVSPLVSEASVTVRPLDPQGRLAFRIKPAALAGRGTIDGFDLTGAINSRTSPEADSGMRTALRLGPDEWMLITAADEVDERCEAISAALTGVPHSLVDVSHRDVGFSVEGPGADVVVNAGCPIDLAAKAFPAGSATRTILGKAEIVLARLAADRFTVTTWRTFAPYVQGFLVEATRS</sequence>
<dbReference type="Proteomes" id="UP000469011">
    <property type="component" value="Unassembled WGS sequence"/>
</dbReference>